<evidence type="ECO:0000313" key="3">
    <source>
        <dbReference type="Proteomes" id="UP000198953"/>
    </source>
</evidence>
<feature type="compositionally biased region" description="Low complexity" evidence="1">
    <location>
        <begin position="79"/>
        <end position="101"/>
    </location>
</feature>
<dbReference type="RefSeq" id="WP_091098335.1">
    <property type="nucleotide sequence ID" value="NZ_FOBF01000002.1"/>
</dbReference>
<dbReference type="AlphaFoldDB" id="A0A1H7IGK3"/>
<reference evidence="2 3" key="1">
    <citation type="submission" date="2016-10" db="EMBL/GenBank/DDBJ databases">
        <authorList>
            <person name="de Groot N.N."/>
        </authorList>
    </citation>
    <scope>NUCLEOTIDE SEQUENCE [LARGE SCALE GENOMIC DNA]</scope>
    <source>
        <strain evidence="2 3">DSM 43357</strain>
    </source>
</reference>
<dbReference type="Proteomes" id="UP000198953">
    <property type="component" value="Unassembled WGS sequence"/>
</dbReference>
<keyword evidence="2" id="KW-0547">Nucleotide-binding</keyword>
<evidence type="ECO:0000313" key="2">
    <source>
        <dbReference type="EMBL" id="SEK61636.1"/>
    </source>
</evidence>
<protein>
    <submittedName>
        <fullName evidence="2">ABC-2 type transport system ATP-binding protein</fullName>
    </submittedName>
</protein>
<sequence>MLLSTRVTSDLEAVADHVTVLLDGRVFASATTDDLLAGYRLVRGGPGGLPPGLRRRLVGLREHASGSEALAATPDLPGRSGPPAALSSRPPPAARSTWAAR</sequence>
<dbReference type="EMBL" id="FOBF01000002">
    <property type="protein sequence ID" value="SEK61636.1"/>
    <property type="molecule type" value="Genomic_DNA"/>
</dbReference>
<gene>
    <name evidence="2" type="ORF">SAMN05660976_00800</name>
</gene>
<accession>A0A1H7IGK3</accession>
<keyword evidence="2" id="KW-0067">ATP-binding</keyword>
<name>A0A1H7IGK3_9ACTN</name>
<dbReference type="GO" id="GO:0005524">
    <property type="term" value="F:ATP binding"/>
    <property type="evidence" value="ECO:0007669"/>
    <property type="project" value="UniProtKB-KW"/>
</dbReference>
<organism evidence="2 3">
    <name type="scientific">Nonomuraea pusilla</name>
    <dbReference type="NCBI Taxonomy" id="46177"/>
    <lineage>
        <taxon>Bacteria</taxon>
        <taxon>Bacillati</taxon>
        <taxon>Actinomycetota</taxon>
        <taxon>Actinomycetes</taxon>
        <taxon>Streptosporangiales</taxon>
        <taxon>Streptosporangiaceae</taxon>
        <taxon>Nonomuraea</taxon>
    </lineage>
</organism>
<dbReference type="STRING" id="46177.SAMN05660976_00800"/>
<proteinExistence type="predicted"/>
<evidence type="ECO:0000256" key="1">
    <source>
        <dbReference type="SAM" id="MobiDB-lite"/>
    </source>
</evidence>
<keyword evidence="3" id="KW-1185">Reference proteome</keyword>
<feature type="region of interest" description="Disordered" evidence="1">
    <location>
        <begin position="66"/>
        <end position="101"/>
    </location>
</feature>